<dbReference type="RefSeq" id="WP_283016265.1">
    <property type="nucleotide sequence ID" value="NZ_JADWYR010000001.1"/>
</dbReference>
<dbReference type="SUPFAM" id="SSF51011">
    <property type="entry name" value="Glycosyl hydrolase domain"/>
    <property type="match status" value="1"/>
</dbReference>
<dbReference type="AlphaFoldDB" id="A0A931E232"/>
<feature type="binding site" evidence="8">
    <location>
        <position position="203"/>
    </location>
    <ligand>
        <name>Ca(2+)</name>
        <dbReference type="ChEBI" id="CHEBI:29108"/>
        <label>1</label>
    </ligand>
</feature>
<feature type="binding site" evidence="8">
    <location>
        <position position="104"/>
    </location>
    <ligand>
        <name>Ca(2+)</name>
        <dbReference type="ChEBI" id="CHEBI:29108"/>
        <label>1</label>
    </ligand>
</feature>
<dbReference type="InterPro" id="IPR006047">
    <property type="entry name" value="GH13_cat_dom"/>
</dbReference>
<keyword evidence="5" id="KW-0119">Carbohydrate metabolism</keyword>
<sequence>MQNGTMLQFFHWYYPEDGSLWNKLKEEAKSLSELGITAIWIPPASKGTTGGYSVGYDVYDLYDLGEFDQKGTVKTKYGSKDELVNAVNAVHEAGIKVYADIVVNHLGGADEEERITVRRVNPDNRNEFTSEPFEINAYTKFTYPNRKGKYSNFVWDHQCFTGTDYASDLDETGIFSIQNEYGEGWEEVVDDEKGNYDYLMFTDVEFRNEAVREELKKWGKWYFDTLHFDGVRLDAVKHIAPQFYNEWLDYMRAEVKEDLFAVGEYWAPGYLHLLERYIDATEGRMSLFDAPLHRNLHTASKEGKDFDLRTIFDETLVAKNPGLAVTIVENHDTQPLQALEAPVEPWFKPIAYAIILLRKDGYPCIFYTDLYGASYVDKGNDGNDHEIFLPKCDDLENLLKARANYAYGEQRDYFDHGNCVGWTREGDEEHGGCAVVLSNGDEGFKSMEIGKRYAGKTFIDMLGKHAAEVTINEDGWGEFYTNAGSVCVWIEKPE</sequence>
<dbReference type="Gene3D" id="3.20.20.80">
    <property type="entry name" value="Glycosidases"/>
    <property type="match status" value="1"/>
</dbReference>
<dbReference type="PANTHER" id="PTHR43447">
    <property type="entry name" value="ALPHA-AMYLASE"/>
    <property type="match status" value="1"/>
</dbReference>
<dbReference type="SUPFAM" id="SSF51445">
    <property type="entry name" value="(Trans)glycosidases"/>
    <property type="match status" value="1"/>
</dbReference>
<comment type="cofactor">
    <cofactor evidence="1">
        <name>Ca(2+)</name>
        <dbReference type="ChEBI" id="CHEBI:29108"/>
    </cofactor>
</comment>
<dbReference type="Pfam" id="PF00128">
    <property type="entry name" value="Alpha-amylase"/>
    <property type="match status" value="1"/>
</dbReference>
<dbReference type="Pfam" id="PF09154">
    <property type="entry name" value="Alpha-amy_C_pro"/>
    <property type="match status" value="1"/>
</dbReference>
<dbReference type="InterPro" id="IPR015237">
    <property type="entry name" value="Alpha-amylase_C_pro"/>
</dbReference>
<keyword evidence="3 8" id="KW-0479">Metal-binding</keyword>
<dbReference type="NCBIfam" id="NF006969">
    <property type="entry name" value="PRK09441.1-2"/>
    <property type="match status" value="1"/>
</dbReference>
<dbReference type="EC" id="3.2.1.1" evidence="10"/>
<comment type="similarity">
    <text evidence="2">Belongs to the glycosyl hydrolase 13 family.</text>
</comment>
<feature type="active site" description="Proton donor" evidence="7">
    <location>
        <position position="264"/>
    </location>
</feature>
<keyword evidence="11" id="KW-1185">Reference proteome</keyword>
<feature type="active site" description="Nucleophile" evidence="7">
    <location>
        <position position="234"/>
    </location>
</feature>
<evidence type="ECO:0000259" key="9">
    <source>
        <dbReference type="SMART" id="SM00642"/>
    </source>
</evidence>
<organism evidence="10 11">
    <name type="scientific">Panacibacter microcysteis</name>
    <dbReference type="NCBI Taxonomy" id="2793269"/>
    <lineage>
        <taxon>Bacteria</taxon>
        <taxon>Pseudomonadati</taxon>
        <taxon>Bacteroidota</taxon>
        <taxon>Chitinophagia</taxon>
        <taxon>Chitinophagales</taxon>
        <taxon>Chitinophagaceae</taxon>
        <taxon>Panacibacter</taxon>
    </lineage>
</organism>
<evidence type="ECO:0000256" key="4">
    <source>
        <dbReference type="ARBA" id="ARBA00022801"/>
    </source>
</evidence>
<evidence type="ECO:0000313" key="10">
    <source>
        <dbReference type="EMBL" id="MBG9375663.1"/>
    </source>
</evidence>
<accession>A0A931E232</accession>
<proteinExistence type="inferred from homology"/>
<dbReference type="GO" id="GO:0004556">
    <property type="term" value="F:alpha-amylase activity"/>
    <property type="evidence" value="ECO:0007669"/>
    <property type="project" value="UniProtKB-EC"/>
</dbReference>
<dbReference type="Proteomes" id="UP000628448">
    <property type="component" value="Unassembled WGS sequence"/>
</dbReference>
<dbReference type="InterPro" id="IPR017853">
    <property type="entry name" value="GH"/>
</dbReference>
<dbReference type="SMART" id="SM00642">
    <property type="entry name" value="Aamy"/>
    <property type="match status" value="1"/>
</dbReference>
<gene>
    <name evidence="10" type="ORF">I5907_05425</name>
</gene>
<evidence type="ECO:0000256" key="7">
    <source>
        <dbReference type="PIRSR" id="PIRSR001021-1"/>
    </source>
</evidence>
<evidence type="ECO:0000256" key="3">
    <source>
        <dbReference type="ARBA" id="ARBA00022723"/>
    </source>
</evidence>
<dbReference type="InterPro" id="IPR013780">
    <property type="entry name" value="Glyco_hydro_b"/>
</dbReference>
<evidence type="ECO:0000256" key="1">
    <source>
        <dbReference type="ARBA" id="ARBA00001913"/>
    </source>
</evidence>
<dbReference type="EMBL" id="JADWYR010000001">
    <property type="protein sequence ID" value="MBG9375663.1"/>
    <property type="molecule type" value="Genomic_DNA"/>
</dbReference>
<dbReference type="Gene3D" id="2.40.30.140">
    <property type="match status" value="1"/>
</dbReference>
<dbReference type="GO" id="GO:0005509">
    <property type="term" value="F:calcium ion binding"/>
    <property type="evidence" value="ECO:0007669"/>
    <property type="project" value="InterPro"/>
</dbReference>
<evidence type="ECO:0000313" key="11">
    <source>
        <dbReference type="Proteomes" id="UP000628448"/>
    </source>
</evidence>
<name>A0A931E232_9BACT</name>
<feature type="domain" description="Glycosyl hydrolase family 13 catalytic" evidence="9">
    <location>
        <begin position="4"/>
        <end position="402"/>
    </location>
</feature>
<reference evidence="10" key="1">
    <citation type="submission" date="2020-11" db="EMBL/GenBank/DDBJ databases">
        <title>Bacterial whole genome sequence for Panacibacter sp. DH6.</title>
        <authorList>
            <person name="Le V."/>
            <person name="Ko S."/>
            <person name="Ahn C.-Y."/>
            <person name="Oh H.-M."/>
        </authorList>
    </citation>
    <scope>NUCLEOTIDE SEQUENCE</scope>
    <source>
        <strain evidence="10">DH6</strain>
    </source>
</reference>
<dbReference type="NCBIfam" id="NF006968">
    <property type="entry name" value="PRK09441.1-1"/>
    <property type="match status" value="1"/>
</dbReference>
<keyword evidence="8" id="KW-0106">Calcium</keyword>
<dbReference type="PIRSF" id="PIRSF001021">
    <property type="entry name" value="Alph-amls_thrmst"/>
    <property type="match status" value="1"/>
</dbReference>
<evidence type="ECO:0000256" key="5">
    <source>
        <dbReference type="ARBA" id="ARBA00023277"/>
    </source>
</evidence>
<dbReference type="GO" id="GO:0005975">
    <property type="term" value="P:carbohydrate metabolic process"/>
    <property type="evidence" value="ECO:0007669"/>
    <property type="project" value="InterPro"/>
</dbReference>
<protein>
    <submittedName>
        <fullName evidence="10">Alpha-amylase</fullName>
        <ecNumber evidence="10">3.2.1.1</ecNumber>
    </submittedName>
</protein>
<dbReference type="CDD" id="cd11318">
    <property type="entry name" value="AmyAc_bac_fung_AmyA"/>
    <property type="match status" value="1"/>
</dbReference>
<keyword evidence="6 10" id="KW-0326">Glycosidase</keyword>
<feature type="binding site" evidence="8">
    <location>
        <position position="197"/>
    </location>
    <ligand>
        <name>Ca(2+)</name>
        <dbReference type="ChEBI" id="CHEBI:29108"/>
        <label>1</label>
    </ligand>
</feature>
<comment type="caution">
    <text evidence="10">The sequence shown here is derived from an EMBL/GenBank/DDBJ whole genome shotgun (WGS) entry which is preliminary data.</text>
</comment>
<evidence type="ECO:0000256" key="2">
    <source>
        <dbReference type="ARBA" id="ARBA00008061"/>
    </source>
</evidence>
<feature type="binding site" evidence="8">
    <location>
        <position position="238"/>
    </location>
    <ligand>
        <name>Ca(2+)</name>
        <dbReference type="ChEBI" id="CHEBI:29108"/>
        <label>1</label>
    </ligand>
</feature>
<evidence type="ECO:0000256" key="6">
    <source>
        <dbReference type="ARBA" id="ARBA00023295"/>
    </source>
</evidence>
<dbReference type="Gene3D" id="2.60.40.1180">
    <property type="entry name" value="Golgi alpha-mannosidase II"/>
    <property type="match status" value="1"/>
</dbReference>
<evidence type="ECO:0000256" key="8">
    <source>
        <dbReference type="PIRSR" id="PIRSR001021-2"/>
    </source>
</evidence>
<dbReference type="InterPro" id="IPR013776">
    <property type="entry name" value="A-amylase_thermo"/>
</dbReference>
<keyword evidence="4 10" id="KW-0378">Hydrolase</keyword>